<dbReference type="RefSeq" id="XP_075099395.1">
    <property type="nucleotide sequence ID" value="XM_075243294.1"/>
</dbReference>
<gene>
    <name evidence="2" type="primary">LOC142176185</name>
</gene>
<sequence>MDVKSAFLKGYLNEEVFVKQSPGFESKECPDHVYKLDKALYRLKQAPRASYERLSKFLLEHRYKRGKIDSTLFLRKKGLCPCFQANPKESHLTVVKRILRYLKGTTKHCIWYPKSSNFNLVGYADTDYAGFIVDRKSTSGMIKRILNEEPRSSVLVHLNNEASQAQESKHSDDSFKSTSEGEGIGSSDFEKI</sequence>
<name>A0AC58TQ87_TOBAC</name>
<accession>A0AC58TQ87</accession>
<keyword evidence="1" id="KW-1185">Reference proteome</keyword>
<protein>
    <submittedName>
        <fullName evidence="2">Uncharacterized protein LOC142176185</fullName>
    </submittedName>
</protein>
<evidence type="ECO:0000313" key="2">
    <source>
        <dbReference type="RefSeq" id="XP_075099395.1"/>
    </source>
</evidence>
<reference evidence="1" key="1">
    <citation type="journal article" date="2014" name="Nat. Commun.">
        <title>The tobacco genome sequence and its comparison with those of tomato and potato.</title>
        <authorList>
            <person name="Sierro N."/>
            <person name="Battey J.N."/>
            <person name="Ouadi S."/>
            <person name="Bakaher N."/>
            <person name="Bovet L."/>
            <person name="Willig A."/>
            <person name="Goepfert S."/>
            <person name="Peitsch M.C."/>
            <person name="Ivanov N.V."/>
        </authorList>
    </citation>
    <scope>NUCLEOTIDE SEQUENCE [LARGE SCALE GENOMIC DNA]</scope>
</reference>
<organism evidence="1 2">
    <name type="scientific">Nicotiana tabacum</name>
    <name type="common">Common tobacco</name>
    <dbReference type="NCBI Taxonomy" id="4097"/>
    <lineage>
        <taxon>Eukaryota</taxon>
        <taxon>Viridiplantae</taxon>
        <taxon>Streptophyta</taxon>
        <taxon>Embryophyta</taxon>
        <taxon>Tracheophyta</taxon>
        <taxon>Spermatophyta</taxon>
        <taxon>Magnoliopsida</taxon>
        <taxon>eudicotyledons</taxon>
        <taxon>Gunneridae</taxon>
        <taxon>Pentapetalae</taxon>
        <taxon>asterids</taxon>
        <taxon>lamiids</taxon>
        <taxon>Solanales</taxon>
        <taxon>Solanaceae</taxon>
        <taxon>Nicotianoideae</taxon>
        <taxon>Nicotianeae</taxon>
        <taxon>Nicotiana</taxon>
    </lineage>
</organism>
<dbReference type="Proteomes" id="UP000790787">
    <property type="component" value="Chromosome 22"/>
</dbReference>
<evidence type="ECO:0000313" key="1">
    <source>
        <dbReference type="Proteomes" id="UP000790787"/>
    </source>
</evidence>
<reference evidence="2" key="2">
    <citation type="submission" date="2025-08" db="UniProtKB">
        <authorList>
            <consortium name="RefSeq"/>
        </authorList>
    </citation>
    <scope>IDENTIFICATION</scope>
    <source>
        <tissue evidence="2">Leaf</tissue>
    </source>
</reference>
<proteinExistence type="predicted"/>